<comment type="caution">
    <text evidence="1">The sequence shown here is derived from an EMBL/GenBank/DDBJ whole genome shotgun (WGS) entry which is preliminary data.</text>
</comment>
<organism evidence="1 2">
    <name type="scientific">Flagellimonas okinawensis</name>
    <dbReference type="NCBI Taxonomy" id="3031324"/>
    <lineage>
        <taxon>Bacteria</taxon>
        <taxon>Pseudomonadati</taxon>
        <taxon>Bacteroidota</taxon>
        <taxon>Flavobacteriia</taxon>
        <taxon>Flavobacteriales</taxon>
        <taxon>Flavobacteriaceae</taxon>
        <taxon>Flagellimonas</taxon>
    </lineage>
</organism>
<evidence type="ECO:0000313" key="1">
    <source>
        <dbReference type="EMBL" id="MDF0705752.1"/>
    </source>
</evidence>
<proteinExistence type="predicted"/>
<sequence>MENTIHYNTEQQQELLVRVERNNRMVQRLSQKLNSYTCQPKCPQQFEKFYELNKSIENFKKHQKHIMSKIRQRKMDFSDAVNNEVGNQLDRFKKLEKDFASYLTD</sequence>
<keyword evidence="2" id="KW-1185">Reference proteome</keyword>
<protein>
    <submittedName>
        <fullName evidence="1">Uncharacterized protein</fullName>
    </submittedName>
</protein>
<dbReference type="Proteomes" id="UP001217083">
    <property type="component" value="Unassembled WGS sequence"/>
</dbReference>
<name>A0ABT5XIN8_9FLAO</name>
<accession>A0ABT5XIN8</accession>
<evidence type="ECO:0000313" key="2">
    <source>
        <dbReference type="Proteomes" id="UP001217083"/>
    </source>
</evidence>
<dbReference type="RefSeq" id="WP_275647869.1">
    <property type="nucleotide sequence ID" value="NZ_JARFVA010000001.1"/>
</dbReference>
<reference evidence="1 2" key="1">
    <citation type="submission" date="2023-03" db="EMBL/GenBank/DDBJ databases">
        <title>Muricauda XX sp. nov. and Muricauda XXX sp. nov., two novel species isolated from Okinawa Trough.</title>
        <authorList>
            <person name="Cao W."/>
            <person name="Deng X."/>
        </authorList>
    </citation>
    <scope>NUCLEOTIDE SEQUENCE [LARGE SCALE GENOMIC DNA]</scope>
    <source>
        <strain evidence="1 2">81s02</strain>
    </source>
</reference>
<gene>
    <name evidence="1" type="ORF">PY091_00905</name>
</gene>
<dbReference type="EMBL" id="JARFVA010000001">
    <property type="protein sequence ID" value="MDF0705752.1"/>
    <property type="molecule type" value="Genomic_DNA"/>
</dbReference>